<dbReference type="Pfam" id="PF00496">
    <property type="entry name" value="SBP_bac_5"/>
    <property type="match status" value="1"/>
</dbReference>
<dbReference type="SUPFAM" id="SSF53850">
    <property type="entry name" value="Periplasmic binding protein-like II"/>
    <property type="match status" value="1"/>
</dbReference>
<reference evidence="3" key="1">
    <citation type="journal article" date="2019" name="Int. J. Syst. Evol. Microbiol.">
        <title>The Global Catalogue of Microorganisms (GCM) 10K type strain sequencing project: providing services to taxonomists for standard genome sequencing and annotation.</title>
        <authorList>
            <consortium name="The Broad Institute Genomics Platform"/>
            <consortium name="The Broad Institute Genome Sequencing Center for Infectious Disease"/>
            <person name="Wu L."/>
            <person name="Ma J."/>
        </authorList>
    </citation>
    <scope>NUCLEOTIDE SEQUENCE [LARGE SCALE GENOMIC DNA]</scope>
    <source>
        <strain evidence="3">JCM 18541</strain>
    </source>
</reference>
<dbReference type="PROSITE" id="PS51257">
    <property type="entry name" value="PROKAR_LIPOPROTEIN"/>
    <property type="match status" value="1"/>
</dbReference>
<organism evidence="2 3">
    <name type="scientific">Rothia endophytica</name>
    <dbReference type="NCBI Taxonomy" id="1324766"/>
    <lineage>
        <taxon>Bacteria</taxon>
        <taxon>Bacillati</taxon>
        <taxon>Actinomycetota</taxon>
        <taxon>Actinomycetes</taxon>
        <taxon>Micrococcales</taxon>
        <taxon>Micrococcaceae</taxon>
        <taxon>Rothia</taxon>
    </lineage>
</organism>
<evidence type="ECO:0000259" key="1">
    <source>
        <dbReference type="Pfam" id="PF00496"/>
    </source>
</evidence>
<dbReference type="Gene3D" id="3.10.105.10">
    <property type="entry name" value="Dipeptide-binding Protein, Domain 3"/>
    <property type="match status" value="1"/>
</dbReference>
<feature type="domain" description="Solute-binding protein family 5" evidence="1">
    <location>
        <begin position="78"/>
        <end position="428"/>
    </location>
</feature>
<accession>A0ABP9BA07</accession>
<dbReference type="InterPro" id="IPR023920">
    <property type="entry name" value="ABC_transptr_sub-bd_KPN01854"/>
</dbReference>
<dbReference type="NCBIfam" id="TIGR04028">
    <property type="entry name" value="SBP_KPN_01854"/>
    <property type="match status" value="1"/>
</dbReference>
<evidence type="ECO:0000313" key="2">
    <source>
        <dbReference type="EMBL" id="GAA4792532.1"/>
    </source>
</evidence>
<dbReference type="PIRSF" id="PIRSF002741">
    <property type="entry name" value="MppA"/>
    <property type="match status" value="1"/>
</dbReference>
<gene>
    <name evidence="2" type="ORF">GCM10023352_08810</name>
</gene>
<dbReference type="RefSeq" id="WP_345445077.1">
    <property type="nucleotide sequence ID" value="NZ_BAABKP010000001.1"/>
</dbReference>
<proteinExistence type="predicted"/>
<keyword evidence="3" id="KW-1185">Reference proteome</keyword>
<dbReference type="InterPro" id="IPR030678">
    <property type="entry name" value="Peptide/Ni-bd"/>
</dbReference>
<dbReference type="EMBL" id="BAABKP010000001">
    <property type="protein sequence ID" value="GAA4792532.1"/>
    <property type="molecule type" value="Genomic_DNA"/>
</dbReference>
<protein>
    <submittedName>
        <fullName evidence="2">TIGR04028 family ABC transporter substrate-binding protein</fullName>
    </submittedName>
</protein>
<comment type="caution">
    <text evidence="2">The sequence shown here is derived from an EMBL/GenBank/DDBJ whole genome shotgun (WGS) entry which is preliminary data.</text>
</comment>
<name>A0ABP9BA07_9MICC</name>
<dbReference type="CDD" id="cd08492">
    <property type="entry name" value="PBP2_NikA_DppA_OppA_like_15"/>
    <property type="match status" value="1"/>
</dbReference>
<dbReference type="InterPro" id="IPR000914">
    <property type="entry name" value="SBP_5_dom"/>
</dbReference>
<dbReference type="Gene3D" id="3.40.190.10">
    <property type="entry name" value="Periplasmic binding protein-like II"/>
    <property type="match status" value="1"/>
</dbReference>
<dbReference type="PANTHER" id="PTHR30290">
    <property type="entry name" value="PERIPLASMIC BINDING COMPONENT OF ABC TRANSPORTER"/>
    <property type="match status" value="1"/>
</dbReference>
<evidence type="ECO:0000313" key="3">
    <source>
        <dbReference type="Proteomes" id="UP001500187"/>
    </source>
</evidence>
<dbReference type="Proteomes" id="UP001500187">
    <property type="component" value="Unassembled WGS sequence"/>
</dbReference>
<dbReference type="InterPro" id="IPR039424">
    <property type="entry name" value="SBP_5"/>
</dbReference>
<sequence>MAFTRRQFVTLVSAGGILGAAGCAADGSEPVSDTSLTYLESAFFTSLYPPSVGFYPNGGVMNNIADRLLYQHPETKQLHPWIAEELPEINQDGTEFTFRLRRGVTHSDGSRLDARNVARNFDLFGLGDKNRKLTVSEQITGYLRSEVLDDYTVKFYFEKPALGFPQATSSMNAGLLSDATLELDNTGFGPGNATEIIASGPFVITGEKLGTELVLEARGDYAWAPPILEHQGRANLDRITIALAGEDSVRVGALIANQAHIARQIEAPVEDHLLDQGLKIVAAATNGVNNSWDLRFQHPLLSDIRVRRAIGYGIDRQHILTTLFSPRYKMATGPLASTALGYVDHSEAYRYDPTEAQRLLDDAGWVPGEDGIRTKGGNRLSLTVNWSPVQPRNREQSTVIQEQLRRIGIEINIFPGDRSAQSAATLDHNIIQINSSMVGRADYDVIKSQYCSENRDTLLNLNPDTQTIGDQELEDLTFAVAQAASDEERAANSAKIQQLLIDKAYSIPIFEEPQVFGLQPAVKDFMTDPIGRPSFYSVRIES</sequence>